<feature type="region of interest" description="Disordered" evidence="1">
    <location>
        <begin position="30"/>
        <end position="49"/>
    </location>
</feature>
<evidence type="ECO:0000256" key="1">
    <source>
        <dbReference type="SAM" id="MobiDB-lite"/>
    </source>
</evidence>
<proteinExistence type="predicted"/>
<feature type="region of interest" description="Disordered" evidence="1">
    <location>
        <begin position="244"/>
        <end position="268"/>
    </location>
</feature>
<comment type="caution">
    <text evidence="2">The sequence shown here is derived from an EMBL/GenBank/DDBJ whole genome shotgun (WGS) entry which is preliminary data.</text>
</comment>
<dbReference type="Proteomes" id="UP001197093">
    <property type="component" value="Unassembled WGS sequence"/>
</dbReference>
<accession>A0AAD4F6H9</accession>
<keyword evidence="3" id="KW-1185">Reference proteome</keyword>
<name>A0AAD4F6H9_9PEZI</name>
<gene>
    <name evidence="2" type="ORF">NEMBOFW57_003592</name>
</gene>
<dbReference type="EMBL" id="JAHCVI010000001">
    <property type="protein sequence ID" value="KAG7293540.1"/>
    <property type="molecule type" value="Genomic_DNA"/>
</dbReference>
<organism evidence="2 3">
    <name type="scientific">Staphylotrichum longicolle</name>
    <dbReference type="NCBI Taxonomy" id="669026"/>
    <lineage>
        <taxon>Eukaryota</taxon>
        <taxon>Fungi</taxon>
        <taxon>Dikarya</taxon>
        <taxon>Ascomycota</taxon>
        <taxon>Pezizomycotina</taxon>
        <taxon>Sordariomycetes</taxon>
        <taxon>Sordariomycetidae</taxon>
        <taxon>Sordariales</taxon>
        <taxon>Chaetomiaceae</taxon>
        <taxon>Staphylotrichum</taxon>
    </lineage>
</organism>
<protein>
    <submittedName>
        <fullName evidence="2">Uncharacterized protein</fullName>
    </submittedName>
</protein>
<evidence type="ECO:0000313" key="2">
    <source>
        <dbReference type="EMBL" id="KAG7293540.1"/>
    </source>
</evidence>
<feature type="compositionally biased region" description="Polar residues" evidence="1">
    <location>
        <begin position="244"/>
        <end position="256"/>
    </location>
</feature>
<dbReference type="AlphaFoldDB" id="A0AAD4F6H9"/>
<evidence type="ECO:0000313" key="3">
    <source>
        <dbReference type="Proteomes" id="UP001197093"/>
    </source>
</evidence>
<reference evidence="2" key="1">
    <citation type="submission" date="2023-02" db="EMBL/GenBank/DDBJ databases">
        <authorList>
            <person name="Palmer J.M."/>
        </authorList>
    </citation>
    <scope>NUCLEOTIDE SEQUENCE</scope>
    <source>
        <strain evidence="2">FW57</strain>
    </source>
</reference>
<sequence length="290" mass="31061">MSNNDSSSARADASTAFGAFHHRHWISNVAPAAPPTTQPARPSLTSHHIPDEMLDPRLFEYLIDRAAGPPVLAFHYDLNNGNNTWDMSSGELTNDFAHPFAAPSPHGPLPVVAAAVPPPPSAVNAPPLVLLTDEAVPGRPSHRRYTNLLPIPAGVEPRYWHKLYNRADSAIRHRDPALGAASLVDGSTRHRAFELLATDVKRSLDMGASESQQVKNAAVRTASLGWTPDSPVVRELASQGITLAKSTWPGPSSSRTRGTRMADSGSHGSVASRALVMAHRDWAGSEGNQI</sequence>